<dbReference type="AlphaFoldDB" id="A0A150XR02"/>
<dbReference type="Proteomes" id="UP000075615">
    <property type="component" value="Unassembled WGS sequence"/>
</dbReference>
<gene>
    <name evidence="2" type="ORF">AWN68_16465</name>
</gene>
<organism evidence="2 3">
    <name type="scientific">Roseivirga echinicomitans</name>
    <dbReference type="NCBI Taxonomy" id="296218"/>
    <lineage>
        <taxon>Bacteria</taxon>
        <taxon>Pseudomonadati</taxon>
        <taxon>Bacteroidota</taxon>
        <taxon>Cytophagia</taxon>
        <taxon>Cytophagales</taxon>
        <taxon>Roseivirgaceae</taxon>
        <taxon>Roseivirga</taxon>
    </lineage>
</organism>
<protein>
    <recommendedName>
        <fullName evidence="1">Glycosyl transferase family 1 domain-containing protein</fullName>
    </recommendedName>
</protein>
<accession>A0A150XR02</accession>
<evidence type="ECO:0000313" key="3">
    <source>
        <dbReference type="Proteomes" id="UP000075615"/>
    </source>
</evidence>
<sequence>MFRKWLIYRLYRFVRVFLRESSDSLKKSFEKLEQHLLYFFYRYFVFKTIVTPRDHKPRVLFGPCPIINNKYWANALKANGYKADSIVTAVPIINSNEDFDILIEDLFPIKGKRNNWNITKQKLEVFSYILKEYDIFLMAFRFNFFDNTVFFKNEARLLKLYGKKVIIIPYGSDYYKYSKIIDQSFKHNLMISVPTEVFNEKSISEKVDYWTVNADFVIMAIMLDDAARWDALPLSVLCIDLNEWKPSVKVQKSDGHNGTVTIAHSPNFRGFKGTEFIIQAVQELKAEGLKIDFILLEKVKNEVVRSTLQEKADILVEQLILTGHGLNAIEGLASGIPVLSNLENPEIMNVFRRYSYLNECPIVSTSPENVKDNLRKLITNPELRVQLGSAGRKYAEKYHSYNAFNALFAEMEKKIWRDDPSSDPMNFFNPRNSKSYNNLTPLINHPLTNSHITND</sequence>
<dbReference type="InterPro" id="IPR001296">
    <property type="entry name" value="Glyco_trans_1"/>
</dbReference>
<dbReference type="RefSeq" id="WP_068413444.1">
    <property type="nucleotide sequence ID" value="NZ_LRDB01000006.1"/>
</dbReference>
<dbReference type="Gene3D" id="3.40.50.2000">
    <property type="entry name" value="Glycogen Phosphorylase B"/>
    <property type="match status" value="1"/>
</dbReference>
<dbReference type="SUPFAM" id="SSF53756">
    <property type="entry name" value="UDP-Glycosyltransferase/glycogen phosphorylase"/>
    <property type="match status" value="1"/>
</dbReference>
<dbReference type="Pfam" id="PF00534">
    <property type="entry name" value="Glycos_transf_1"/>
    <property type="match status" value="1"/>
</dbReference>
<feature type="domain" description="Glycosyl transferase family 1" evidence="1">
    <location>
        <begin position="284"/>
        <end position="393"/>
    </location>
</feature>
<dbReference type="OrthoDB" id="596635at2"/>
<dbReference type="GO" id="GO:0016757">
    <property type="term" value="F:glycosyltransferase activity"/>
    <property type="evidence" value="ECO:0007669"/>
    <property type="project" value="InterPro"/>
</dbReference>
<comment type="caution">
    <text evidence="2">The sequence shown here is derived from an EMBL/GenBank/DDBJ whole genome shotgun (WGS) entry which is preliminary data.</text>
</comment>
<dbReference type="STRING" id="296218.AWN68_16465"/>
<name>A0A150XR02_9BACT</name>
<evidence type="ECO:0000259" key="1">
    <source>
        <dbReference type="Pfam" id="PF00534"/>
    </source>
</evidence>
<reference evidence="2 3" key="1">
    <citation type="submission" date="2016-01" db="EMBL/GenBank/DDBJ databases">
        <title>Genome sequencing of Roseivirga echinicomitans KMM 6058.</title>
        <authorList>
            <person name="Selvaratnam C."/>
            <person name="Thevarajoo S."/>
            <person name="Goh K.M."/>
            <person name="Ee R."/>
            <person name="Chan K.-G."/>
            <person name="Chong C.S."/>
        </authorList>
    </citation>
    <scope>NUCLEOTIDE SEQUENCE [LARGE SCALE GENOMIC DNA]</scope>
    <source>
        <strain evidence="2 3">KMM 6058</strain>
    </source>
</reference>
<dbReference type="EMBL" id="LRDB01000006">
    <property type="protein sequence ID" value="KYG81131.1"/>
    <property type="molecule type" value="Genomic_DNA"/>
</dbReference>
<evidence type="ECO:0000313" key="2">
    <source>
        <dbReference type="EMBL" id="KYG81131.1"/>
    </source>
</evidence>
<proteinExistence type="predicted"/>
<keyword evidence="3" id="KW-1185">Reference proteome</keyword>